<keyword evidence="5 6" id="KW-0472">Membrane</keyword>
<evidence type="ECO:0000256" key="4">
    <source>
        <dbReference type="ARBA" id="ARBA00022989"/>
    </source>
</evidence>
<dbReference type="GO" id="GO:0005886">
    <property type="term" value="C:plasma membrane"/>
    <property type="evidence" value="ECO:0007669"/>
    <property type="project" value="UniProtKB-SubCell"/>
</dbReference>
<dbReference type="Proteomes" id="UP000548867">
    <property type="component" value="Unassembled WGS sequence"/>
</dbReference>
<feature type="transmembrane region" description="Helical" evidence="6">
    <location>
        <begin position="67"/>
        <end position="89"/>
    </location>
</feature>
<dbReference type="EMBL" id="JACIDX010000001">
    <property type="protein sequence ID" value="MBB3953432.1"/>
    <property type="molecule type" value="Genomic_DNA"/>
</dbReference>
<dbReference type="InterPro" id="IPR051461">
    <property type="entry name" value="UPF0750_membrane"/>
</dbReference>
<sequence length="210" mass="22275">MTEPLSESAASPTVPHTLVEDIFGIANGCLLIGLGLDLLHEARLITGGVAGVALLLSYVLPYPPGSLFTWINLPIFALFWSRLGTAYILRTTIATLAIMALVDVVAANLVIARISMPMAAIVGGTALGIGILAVTRHATGVGGLAVIARWLSQWKGWHFGAICMAIDAVIVSSAFAVLGFERGFWSLVAALVMNGVVLVWHRPDRYRSEV</sequence>
<name>A0A7W6CCR3_9SPHN</name>
<protein>
    <submittedName>
        <fullName evidence="7">Uncharacterized membrane-anchored protein YitT (DUF2179 family)</fullName>
    </submittedName>
</protein>
<organism evidence="7 8">
    <name type="scientific">Novosphingobium sediminicola</name>
    <dbReference type="NCBI Taxonomy" id="563162"/>
    <lineage>
        <taxon>Bacteria</taxon>
        <taxon>Pseudomonadati</taxon>
        <taxon>Pseudomonadota</taxon>
        <taxon>Alphaproteobacteria</taxon>
        <taxon>Sphingomonadales</taxon>
        <taxon>Sphingomonadaceae</taxon>
        <taxon>Novosphingobium</taxon>
    </lineage>
</organism>
<gene>
    <name evidence="7" type="ORF">GGR38_000344</name>
</gene>
<evidence type="ECO:0000256" key="2">
    <source>
        <dbReference type="ARBA" id="ARBA00022475"/>
    </source>
</evidence>
<keyword evidence="2" id="KW-1003">Cell membrane</keyword>
<dbReference type="PANTHER" id="PTHR33545:SF5">
    <property type="entry name" value="UPF0750 MEMBRANE PROTEIN YITT"/>
    <property type="match status" value="1"/>
</dbReference>
<evidence type="ECO:0000256" key="5">
    <source>
        <dbReference type="ARBA" id="ARBA00023136"/>
    </source>
</evidence>
<comment type="subcellular location">
    <subcellularLocation>
        <location evidence="1">Cell membrane</location>
        <topology evidence="1">Multi-pass membrane protein</topology>
    </subcellularLocation>
</comment>
<proteinExistence type="predicted"/>
<evidence type="ECO:0000256" key="6">
    <source>
        <dbReference type="SAM" id="Phobius"/>
    </source>
</evidence>
<keyword evidence="4 6" id="KW-1133">Transmembrane helix</keyword>
<evidence type="ECO:0000256" key="1">
    <source>
        <dbReference type="ARBA" id="ARBA00004651"/>
    </source>
</evidence>
<comment type="caution">
    <text evidence="7">The sequence shown here is derived from an EMBL/GenBank/DDBJ whole genome shotgun (WGS) entry which is preliminary data.</text>
</comment>
<dbReference type="Pfam" id="PF02588">
    <property type="entry name" value="YitT_membrane"/>
    <property type="match status" value="1"/>
</dbReference>
<dbReference type="InterPro" id="IPR003740">
    <property type="entry name" value="YitT"/>
</dbReference>
<evidence type="ECO:0000313" key="7">
    <source>
        <dbReference type="EMBL" id="MBB3953432.1"/>
    </source>
</evidence>
<feature type="transmembrane region" description="Helical" evidence="6">
    <location>
        <begin position="96"/>
        <end position="114"/>
    </location>
</feature>
<evidence type="ECO:0000313" key="8">
    <source>
        <dbReference type="Proteomes" id="UP000548867"/>
    </source>
</evidence>
<feature type="transmembrane region" description="Helical" evidence="6">
    <location>
        <begin position="120"/>
        <end position="147"/>
    </location>
</feature>
<keyword evidence="3 6" id="KW-0812">Transmembrane</keyword>
<dbReference type="RefSeq" id="WP_183622045.1">
    <property type="nucleotide sequence ID" value="NZ_JACIDX010000001.1"/>
</dbReference>
<keyword evidence="8" id="KW-1185">Reference proteome</keyword>
<feature type="transmembrane region" description="Helical" evidence="6">
    <location>
        <begin position="184"/>
        <end position="201"/>
    </location>
</feature>
<evidence type="ECO:0000256" key="3">
    <source>
        <dbReference type="ARBA" id="ARBA00022692"/>
    </source>
</evidence>
<dbReference type="AlphaFoldDB" id="A0A7W6CCR3"/>
<dbReference type="PANTHER" id="PTHR33545">
    <property type="entry name" value="UPF0750 MEMBRANE PROTEIN YITT-RELATED"/>
    <property type="match status" value="1"/>
</dbReference>
<reference evidence="7 8" key="1">
    <citation type="submission" date="2020-08" db="EMBL/GenBank/DDBJ databases">
        <title>Genomic Encyclopedia of Type Strains, Phase IV (KMG-IV): sequencing the most valuable type-strain genomes for metagenomic binning, comparative biology and taxonomic classification.</title>
        <authorList>
            <person name="Goeker M."/>
        </authorList>
    </citation>
    <scope>NUCLEOTIDE SEQUENCE [LARGE SCALE GENOMIC DNA]</scope>
    <source>
        <strain evidence="7 8">DSM 27057</strain>
    </source>
</reference>
<accession>A0A7W6CCR3</accession>
<feature type="transmembrane region" description="Helical" evidence="6">
    <location>
        <begin position="159"/>
        <end position="178"/>
    </location>
</feature>